<evidence type="ECO:0000256" key="2">
    <source>
        <dbReference type="ARBA" id="ARBA00022475"/>
    </source>
</evidence>
<keyword evidence="7 8" id="KW-0472">Membrane</keyword>
<keyword evidence="5 8" id="KW-0812">Transmembrane</keyword>
<feature type="transmembrane region" description="Helical" evidence="8">
    <location>
        <begin position="180"/>
        <end position="196"/>
    </location>
</feature>
<evidence type="ECO:0000256" key="8">
    <source>
        <dbReference type="SAM" id="Phobius"/>
    </source>
</evidence>
<evidence type="ECO:0000256" key="6">
    <source>
        <dbReference type="ARBA" id="ARBA00022989"/>
    </source>
</evidence>
<dbReference type="GO" id="GO:0009103">
    <property type="term" value="P:lipopolysaccharide biosynthetic process"/>
    <property type="evidence" value="ECO:0007669"/>
    <property type="project" value="UniProtKB-ARBA"/>
</dbReference>
<dbReference type="Proteomes" id="UP001154420">
    <property type="component" value="Unassembled WGS sequence"/>
</dbReference>
<keyword evidence="2" id="KW-1003">Cell membrane</keyword>
<dbReference type="InterPro" id="IPR050297">
    <property type="entry name" value="LipidA_mod_glycosyltrf_83"/>
</dbReference>
<keyword evidence="6 8" id="KW-1133">Transmembrane helix</keyword>
<evidence type="ECO:0000256" key="3">
    <source>
        <dbReference type="ARBA" id="ARBA00022676"/>
    </source>
</evidence>
<dbReference type="AlphaFoldDB" id="A0A9X5GQR9"/>
<protein>
    <recommendedName>
        <fullName evidence="11">Glycosyltransferase RgtA/B/C/D-like domain-containing protein</fullName>
    </recommendedName>
</protein>
<feature type="transmembrane region" description="Helical" evidence="8">
    <location>
        <begin position="241"/>
        <end position="259"/>
    </location>
</feature>
<feature type="transmembrane region" description="Helical" evidence="8">
    <location>
        <begin position="102"/>
        <end position="119"/>
    </location>
</feature>
<comment type="subcellular location">
    <subcellularLocation>
        <location evidence="1">Cell membrane</location>
        <topology evidence="1">Multi-pass membrane protein</topology>
    </subcellularLocation>
</comment>
<accession>A0A9X5GQR9</accession>
<proteinExistence type="predicted"/>
<feature type="transmembrane region" description="Helical" evidence="8">
    <location>
        <begin position="355"/>
        <end position="375"/>
    </location>
</feature>
<feature type="transmembrane region" description="Helical" evidence="8">
    <location>
        <begin position="328"/>
        <end position="349"/>
    </location>
</feature>
<evidence type="ECO:0000256" key="4">
    <source>
        <dbReference type="ARBA" id="ARBA00022679"/>
    </source>
</evidence>
<dbReference type="PANTHER" id="PTHR33908">
    <property type="entry name" value="MANNOSYLTRANSFERASE YKCB-RELATED"/>
    <property type="match status" value="1"/>
</dbReference>
<feature type="transmembrane region" description="Helical" evidence="8">
    <location>
        <begin position="153"/>
        <end position="173"/>
    </location>
</feature>
<evidence type="ECO:0000256" key="1">
    <source>
        <dbReference type="ARBA" id="ARBA00004651"/>
    </source>
</evidence>
<feature type="transmembrane region" description="Helical" evidence="8">
    <location>
        <begin position="12"/>
        <end position="37"/>
    </location>
</feature>
<reference evidence="9" key="1">
    <citation type="submission" date="2018-09" db="EMBL/GenBank/DDBJ databases">
        <title>Murine metabolic-syndrome-specific gut microbial biobank.</title>
        <authorList>
            <person name="Liu C."/>
        </authorList>
    </citation>
    <scope>NUCLEOTIDE SEQUENCE</scope>
    <source>
        <strain evidence="9">D42-62</strain>
    </source>
</reference>
<feature type="transmembrane region" description="Helical" evidence="8">
    <location>
        <begin position="131"/>
        <end position="147"/>
    </location>
</feature>
<dbReference type="GO" id="GO:0016763">
    <property type="term" value="F:pentosyltransferase activity"/>
    <property type="evidence" value="ECO:0007669"/>
    <property type="project" value="TreeGrafter"/>
</dbReference>
<dbReference type="EMBL" id="QZDT01000001">
    <property type="protein sequence ID" value="NBJ91345.1"/>
    <property type="molecule type" value="Genomic_DNA"/>
</dbReference>
<dbReference type="RefSeq" id="WP_160558417.1">
    <property type="nucleotide sequence ID" value="NZ_QZDT01000001.1"/>
</dbReference>
<evidence type="ECO:0000256" key="5">
    <source>
        <dbReference type="ARBA" id="ARBA00022692"/>
    </source>
</evidence>
<dbReference type="PANTHER" id="PTHR33908:SF11">
    <property type="entry name" value="MEMBRANE PROTEIN"/>
    <property type="match status" value="1"/>
</dbReference>
<dbReference type="OrthoDB" id="4680035at2"/>
<feature type="transmembrane region" description="Helical" evidence="8">
    <location>
        <begin position="298"/>
        <end position="321"/>
    </location>
</feature>
<organism evidence="9 10">
    <name type="scientific">Parablautia muri</name>
    <dbReference type="NCBI Taxonomy" id="2320879"/>
    <lineage>
        <taxon>Bacteria</taxon>
        <taxon>Bacillati</taxon>
        <taxon>Bacillota</taxon>
        <taxon>Clostridia</taxon>
        <taxon>Lachnospirales</taxon>
        <taxon>Lachnospiraceae</taxon>
        <taxon>Parablautia</taxon>
    </lineage>
</organism>
<keyword evidence="4" id="KW-0808">Transferase</keyword>
<evidence type="ECO:0008006" key="11">
    <source>
        <dbReference type="Google" id="ProtNLM"/>
    </source>
</evidence>
<name>A0A9X5GQR9_9FIRM</name>
<dbReference type="GO" id="GO:0005886">
    <property type="term" value="C:plasma membrane"/>
    <property type="evidence" value="ECO:0007669"/>
    <property type="project" value="UniProtKB-SubCell"/>
</dbReference>
<gene>
    <name evidence="9" type="ORF">D5281_01775</name>
</gene>
<evidence type="ECO:0000313" key="10">
    <source>
        <dbReference type="Proteomes" id="UP001154420"/>
    </source>
</evidence>
<comment type="caution">
    <text evidence="9">The sequence shown here is derived from an EMBL/GenBank/DDBJ whole genome shotgun (WGS) entry which is preliminary data.</text>
</comment>
<sequence>MKIKERLKKNIALIVVGLIIVWSFFIRLTDIMVIPIANEQHAFRQSETAIVIQNYFHEGWSLFQYQIPVWGKPWTTCIFECPIYQTVVYVAMKLLHQTDINLWGRIYSIVFFYLSAWVLKKVMDLFVDKNTSLWICVVYVLLPYNIYWSRAILIDYMSVLFGLLYIWGLYGWLKEKKNSQFIFGLLFGSLGYLLKASTMFPIIFFLAFWILYMLFSEIKSQNHKLCILAIKKYVLNNWKRLLFLGIICIIPALIGAIWMKYTDVIRAKSIYTNWLSDLSGWNYGTWKQKLNYDNWRVILERICDFFGGFYIFALLLITYIINCNKKNMLMIISCAGACLLTVFTLFNLFYIHTYYLISLSPFICICFGVMISEIYKMLKVEKRIGNILIGALGVLLMHAQTTTNEDYIHWTLYQENTTNANVGIYINQITERDERILIEGEDWDPTTLYYADRKGFMLRNLSDKGVLREDNYTTLVVHHLEYLASIIESDDNLIQYPRYNNVYIYKLYGQEEYDKIESKCFEYSLKVDNYADNVYNIDGKYIQYIEIVYDSVDAGKEIPISINAEDGWVHTDKIYLPENRDSIYYYIYEKCKNPASISFGETIQLEMAGN</sequence>
<evidence type="ECO:0000313" key="9">
    <source>
        <dbReference type="EMBL" id="NBJ91345.1"/>
    </source>
</evidence>
<keyword evidence="3" id="KW-0328">Glycosyltransferase</keyword>
<keyword evidence="10" id="KW-1185">Reference proteome</keyword>
<evidence type="ECO:0000256" key="7">
    <source>
        <dbReference type="ARBA" id="ARBA00023136"/>
    </source>
</evidence>